<evidence type="ECO:0000313" key="2">
    <source>
        <dbReference type="EMBL" id="RRD28294.1"/>
    </source>
</evidence>
<dbReference type="OrthoDB" id="87299at2"/>
<comment type="caution">
    <text evidence="2">The sequence shown here is derived from an EMBL/GenBank/DDBJ whole genome shotgun (WGS) entry which is preliminary data.</text>
</comment>
<reference evidence="2 3" key="1">
    <citation type="submission" date="2018-11" db="EMBL/GenBank/DDBJ databases">
        <title>Genomes From Bacteria Associated with the Canine Oral Cavity: a Test Case for Automated Genome-Based Taxonomic Assignment.</title>
        <authorList>
            <person name="Coil D.A."/>
            <person name="Jospin G."/>
            <person name="Darling A.E."/>
            <person name="Wallis C."/>
            <person name="Davis I.J."/>
            <person name="Harris S."/>
            <person name="Eisen J.A."/>
            <person name="Holcombe L.J."/>
            <person name="O'Flynn C."/>
        </authorList>
    </citation>
    <scope>NUCLEOTIDE SEQUENCE [LARGE SCALE GENOMIC DNA]</scope>
    <source>
        <strain evidence="2 3">OH4460_COT-188</strain>
    </source>
</reference>
<proteinExistence type="predicted"/>
<dbReference type="SUPFAM" id="SSF55729">
    <property type="entry name" value="Acyl-CoA N-acyltransferases (Nat)"/>
    <property type="match status" value="1"/>
</dbReference>
<evidence type="ECO:0000259" key="1">
    <source>
        <dbReference type="PROSITE" id="PS51186"/>
    </source>
</evidence>
<dbReference type="AlphaFoldDB" id="A0A3P1V268"/>
<dbReference type="Pfam" id="PF13302">
    <property type="entry name" value="Acetyltransf_3"/>
    <property type="match status" value="1"/>
</dbReference>
<gene>
    <name evidence="2" type="ORF">EII27_01325</name>
</gene>
<dbReference type="PANTHER" id="PTHR43792">
    <property type="entry name" value="GNAT FAMILY, PUTATIVE (AFU_ORTHOLOGUE AFUA_3G00765)-RELATED-RELATED"/>
    <property type="match status" value="1"/>
</dbReference>
<feature type="domain" description="N-acetyltransferase" evidence="1">
    <location>
        <begin position="8"/>
        <end position="171"/>
    </location>
</feature>
<keyword evidence="2" id="KW-0808">Transferase</keyword>
<dbReference type="InterPro" id="IPR016181">
    <property type="entry name" value="Acyl_CoA_acyltransferase"/>
</dbReference>
<protein>
    <submittedName>
        <fullName evidence="2">N-acetyltransferase</fullName>
    </submittedName>
</protein>
<dbReference type="Gene3D" id="3.40.630.30">
    <property type="match status" value="1"/>
</dbReference>
<accession>A0A3P1V268</accession>
<dbReference type="RefSeq" id="WP_124795074.1">
    <property type="nucleotide sequence ID" value="NZ_RQYY01000002.1"/>
</dbReference>
<dbReference type="PANTHER" id="PTHR43792:SF1">
    <property type="entry name" value="N-ACETYLTRANSFERASE DOMAIN-CONTAINING PROTEIN"/>
    <property type="match status" value="1"/>
</dbReference>
<dbReference type="InterPro" id="IPR000182">
    <property type="entry name" value="GNAT_dom"/>
</dbReference>
<sequence>MFLKTERLYIRPFVFEDIEDVFEIYSNEAVCRYLLEWAWNKNNKKENFNNKLNNKKLDKESVLNLAVLLNEKVIGDILIWYTDMKETVEIGFVFNSNFSKRGYAKEAVRRVIEELFNNYKIHRIQANLDVRNIASANLCNSVGMRREAHFIKDYWNKGEWTDSYVYGMLFSDL</sequence>
<dbReference type="PROSITE" id="PS51186">
    <property type="entry name" value="GNAT"/>
    <property type="match status" value="1"/>
</dbReference>
<dbReference type="EMBL" id="RQYY01000002">
    <property type="protein sequence ID" value="RRD28294.1"/>
    <property type="molecule type" value="Genomic_DNA"/>
</dbReference>
<organism evidence="2 3">
    <name type="scientific">Fusobacterium canifelinum</name>
    <dbReference type="NCBI Taxonomy" id="285729"/>
    <lineage>
        <taxon>Bacteria</taxon>
        <taxon>Fusobacteriati</taxon>
        <taxon>Fusobacteriota</taxon>
        <taxon>Fusobacteriia</taxon>
        <taxon>Fusobacteriales</taxon>
        <taxon>Fusobacteriaceae</taxon>
        <taxon>Fusobacterium</taxon>
    </lineage>
</organism>
<name>A0A3P1V268_9FUSO</name>
<dbReference type="GO" id="GO:0016747">
    <property type="term" value="F:acyltransferase activity, transferring groups other than amino-acyl groups"/>
    <property type="evidence" value="ECO:0007669"/>
    <property type="project" value="InterPro"/>
</dbReference>
<dbReference type="Proteomes" id="UP000281534">
    <property type="component" value="Unassembled WGS sequence"/>
</dbReference>
<evidence type="ECO:0000313" key="3">
    <source>
        <dbReference type="Proteomes" id="UP000281534"/>
    </source>
</evidence>
<dbReference type="InterPro" id="IPR051531">
    <property type="entry name" value="N-acetyltransferase"/>
</dbReference>